<dbReference type="Gene3D" id="3.40.190.10">
    <property type="entry name" value="Periplasmic binding protein-like II"/>
    <property type="match status" value="2"/>
</dbReference>
<dbReference type="InterPro" id="IPR050950">
    <property type="entry name" value="HTH-type_LysR_regulators"/>
</dbReference>
<keyword evidence="4" id="KW-0804">Transcription</keyword>
<dbReference type="PANTHER" id="PTHR30419:SF8">
    <property type="entry name" value="NITROGEN ASSIMILATION TRANSCRIPTIONAL ACTIVATOR-RELATED"/>
    <property type="match status" value="1"/>
</dbReference>
<dbReference type="Proteomes" id="UP001500994">
    <property type="component" value="Unassembled WGS sequence"/>
</dbReference>
<dbReference type="InterPro" id="IPR036388">
    <property type="entry name" value="WH-like_DNA-bd_sf"/>
</dbReference>
<organism evidence="6 7">
    <name type="scientific">Streptomyces lunalinharesii</name>
    <dbReference type="NCBI Taxonomy" id="333384"/>
    <lineage>
        <taxon>Bacteria</taxon>
        <taxon>Bacillati</taxon>
        <taxon>Actinomycetota</taxon>
        <taxon>Actinomycetes</taxon>
        <taxon>Kitasatosporales</taxon>
        <taxon>Streptomycetaceae</taxon>
        <taxon>Streptomyces</taxon>
    </lineage>
</organism>
<evidence type="ECO:0000313" key="7">
    <source>
        <dbReference type="Proteomes" id="UP001500994"/>
    </source>
</evidence>
<reference evidence="7" key="1">
    <citation type="journal article" date="2019" name="Int. J. Syst. Evol. Microbiol.">
        <title>The Global Catalogue of Microorganisms (GCM) 10K type strain sequencing project: providing services to taxonomists for standard genome sequencing and annotation.</title>
        <authorList>
            <consortium name="The Broad Institute Genomics Platform"/>
            <consortium name="The Broad Institute Genome Sequencing Center for Infectious Disease"/>
            <person name="Wu L."/>
            <person name="Ma J."/>
        </authorList>
    </citation>
    <scope>NUCLEOTIDE SEQUENCE [LARGE SCALE GENOMIC DNA]</scope>
    <source>
        <strain evidence="7">JCM 16374</strain>
    </source>
</reference>
<evidence type="ECO:0000256" key="1">
    <source>
        <dbReference type="ARBA" id="ARBA00009437"/>
    </source>
</evidence>
<keyword evidence="7" id="KW-1185">Reference proteome</keyword>
<protein>
    <submittedName>
        <fullName evidence="6">LysR substrate-binding domain-containing protein</fullName>
    </submittedName>
</protein>
<dbReference type="PANTHER" id="PTHR30419">
    <property type="entry name" value="HTH-TYPE TRANSCRIPTIONAL REGULATOR YBHD"/>
    <property type="match status" value="1"/>
</dbReference>
<proteinExistence type="inferred from homology"/>
<evidence type="ECO:0000256" key="4">
    <source>
        <dbReference type="ARBA" id="ARBA00023163"/>
    </source>
</evidence>
<gene>
    <name evidence="6" type="ORF">GCM10009864_40900</name>
</gene>
<keyword evidence="3" id="KW-0238">DNA-binding</keyword>
<name>A0ABP6EFI6_9ACTN</name>
<dbReference type="InterPro" id="IPR000847">
    <property type="entry name" value="LysR_HTH_N"/>
</dbReference>
<dbReference type="InterPro" id="IPR036390">
    <property type="entry name" value="WH_DNA-bd_sf"/>
</dbReference>
<feature type="domain" description="HTH lysR-type" evidence="5">
    <location>
        <begin position="2"/>
        <end position="59"/>
    </location>
</feature>
<dbReference type="Gene3D" id="1.10.10.10">
    <property type="entry name" value="Winged helix-like DNA-binding domain superfamily/Winged helix DNA-binding domain"/>
    <property type="match status" value="1"/>
</dbReference>
<accession>A0ABP6EFI6</accession>
<sequence length="298" mass="32764">MLDMHRLRILRELKHRGTLAAVAAAMAYAPSSISMQLSQLEEETGVPLLQRVGRSVRLTPQAELLVSHTEALLELMERAEADLAASSHAITGTVRLATFQTVALALLPTALGQLRAEHPQLRVEISQLEPEQALPGLVAHDFDLVIAHEYPGHPLPRLPQIEHQTLVRDRLHIAVPEELADKQLRLADLADRAWVMEQPGTPARRWCEAVCREAGFEPDVRYCSYDLQLHVKLVEAGEAVALLPELVWAGAEPTVAQHGLADPHSSRRIVAATRRGAHGHPAVLAVRQALLRASAARR</sequence>
<keyword evidence="2" id="KW-0805">Transcription regulation</keyword>
<evidence type="ECO:0000256" key="2">
    <source>
        <dbReference type="ARBA" id="ARBA00023015"/>
    </source>
</evidence>
<dbReference type="RefSeq" id="WP_425585440.1">
    <property type="nucleotide sequence ID" value="NZ_BAAARK010000012.1"/>
</dbReference>
<dbReference type="SUPFAM" id="SSF53850">
    <property type="entry name" value="Periplasmic binding protein-like II"/>
    <property type="match status" value="1"/>
</dbReference>
<dbReference type="EMBL" id="BAAARK010000012">
    <property type="protein sequence ID" value="GAA2667164.1"/>
    <property type="molecule type" value="Genomic_DNA"/>
</dbReference>
<comment type="caution">
    <text evidence="6">The sequence shown here is derived from an EMBL/GenBank/DDBJ whole genome shotgun (WGS) entry which is preliminary data.</text>
</comment>
<dbReference type="PROSITE" id="PS50931">
    <property type="entry name" value="HTH_LYSR"/>
    <property type="match status" value="1"/>
</dbReference>
<dbReference type="Pfam" id="PF03466">
    <property type="entry name" value="LysR_substrate"/>
    <property type="match status" value="1"/>
</dbReference>
<evidence type="ECO:0000256" key="3">
    <source>
        <dbReference type="ARBA" id="ARBA00023125"/>
    </source>
</evidence>
<dbReference type="CDD" id="cd08423">
    <property type="entry name" value="PBP2_LTTR_like_6"/>
    <property type="match status" value="1"/>
</dbReference>
<dbReference type="SUPFAM" id="SSF46785">
    <property type="entry name" value="Winged helix' DNA-binding domain"/>
    <property type="match status" value="1"/>
</dbReference>
<dbReference type="Pfam" id="PF00126">
    <property type="entry name" value="HTH_1"/>
    <property type="match status" value="1"/>
</dbReference>
<comment type="similarity">
    <text evidence="1">Belongs to the LysR transcriptional regulatory family.</text>
</comment>
<dbReference type="InterPro" id="IPR005119">
    <property type="entry name" value="LysR_subst-bd"/>
</dbReference>
<evidence type="ECO:0000259" key="5">
    <source>
        <dbReference type="PROSITE" id="PS50931"/>
    </source>
</evidence>
<evidence type="ECO:0000313" key="6">
    <source>
        <dbReference type="EMBL" id="GAA2667164.1"/>
    </source>
</evidence>